<dbReference type="GO" id="GO:0003908">
    <property type="term" value="F:methylated-DNA-[protein]-cysteine S-methyltransferase activity"/>
    <property type="evidence" value="ECO:0007669"/>
    <property type="project" value="UniProtKB-UniRule"/>
</dbReference>
<dbReference type="NCBIfam" id="TIGR00589">
    <property type="entry name" value="ogt"/>
    <property type="match status" value="1"/>
</dbReference>
<dbReference type="GO" id="GO:0005737">
    <property type="term" value="C:cytoplasm"/>
    <property type="evidence" value="ECO:0007669"/>
    <property type="project" value="UniProtKB-SubCell"/>
</dbReference>
<dbReference type="FunFam" id="1.10.10.10:FF:000214">
    <property type="entry name" value="Methylated-DNA--protein-cysteine methyltransferase"/>
    <property type="match status" value="1"/>
</dbReference>
<dbReference type="SUPFAM" id="SSF46767">
    <property type="entry name" value="Methylated DNA-protein cysteine methyltransferase, C-terminal domain"/>
    <property type="match status" value="1"/>
</dbReference>
<dbReference type="InterPro" id="IPR008332">
    <property type="entry name" value="MethylG_MeTrfase_N"/>
</dbReference>
<dbReference type="InterPro" id="IPR036388">
    <property type="entry name" value="WH-like_DNA-bd_sf"/>
</dbReference>
<reference evidence="12" key="1">
    <citation type="journal article" date="2014" name="Int. J. Syst. Evol. Microbiol.">
        <title>Complete genome sequence of Corynebacterium casei LMG S-19264T (=DSM 44701T), isolated from a smear-ripened cheese.</title>
        <authorList>
            <consortium name="US DOE Joint Genome Institute (JGI-PGF)"/>
            <person name="Walter F."/>
            <person name="Albersmeier A."/>
            <person name="Kalinowski J."/>
            <person name="Ruckert C."/>
        </authorList>
    </citation>
    <scope>NUCLEOTIDE SEQUENCE</scope>
    <source>
        <strain evidence="12">VKM B-1513</strain>
    </source>
</reference>
<evidence type="ECO:0000256" key="5">
    <source>
        <dbReference type="ARBA" id="ARBA00022679"/>
    </source>
</evidence>
<dbReference type="GO" id="GO:0006307">
    <property type="term" value="P:DNA alkylation repair"/>
    <property type="evidence" value="ECO:0007669"/>
    <property type="project" value="UniProtKB-UniRule"/>
</dbReference>
<dbReference type="Pfam" id="PF01035">
    <property type="entry name" value="DNA_binding_1"/>
    <property type="match status" value="1"/>
</dbReference>
<protein>
    <recommendedName>
        <fullName evidence="9">Methylated-DNA--protein-cysteine methyltransferase</fullName>
        <ecNumber evidence="9">2.1.1.63</ecNumber>
    </recommendedName>
    <alternativeName>
        <fullName evidence="9">6-O-methylguanine-DNA methyltransferase</fullName>
        <shortName evidence="9">MGMT</shortName>
    </alternativeName>
    <alternativeName>
        <fullName evidence="9">O-6-methylguanine-DNA-alkyltransferase</fullName>
    </alternativeName>
</protein>
<evidence type="ECO:0000259" key="11">
    <source>
        <dbReference type="Pfam" id="PF02870"/>
    </source>
</evidence>
<keyword evidence="3 9" id="KW-0963">Cytoplasm</keyword>
<proteinExistence type="inferred from homology"/>
<dbReference type="InterPro" id="IPR036217">
    <property type="entry name" value="MethylDNA_cys_MeTrfase_DNAb"/>
</dbReference>
<dbReference type="CDD" id="cd06445">
    <property type="entry name" value="ATase"/>
    <property type="match status" value="1"/>
</dbReference>
<dbReference type="Gene3D" id="3.30.160.70">
    <property type="entry name" value="Methylated DNA-protein cysteine methyltransferase domain"/>
    <property type="match status" value="1"/>
</dbReference>
<dbReference type="SUPFAM" id="SSF53155">
    <property type="entry name" value="Methylated DNA-protein cysteine methyltransferase domain"/>
    <property type="match status" value="1"/>
</dbReference>
<evidence type="ECO:0000256" key="8">
    <source>
        <dbReference type="ARBA" id="ARBA00049348"/>
    </source>
</evidence>
<keyword evidence="4 9" id="KW-0489">Methyltransferase</keyword>
<comment type="subcellular location">
    <subcellularLocation>
        <location evidence="9">Cytoplasm</location>
    </subcellularLocation>
</comment>
<dbReference type="PANTHER" id="PTHR10815">
    <property type="entry name" value="METHYLATED-DNA--PROTEIN-CYSTEINE METHYLTRANSFERASE"/>
    <property type="match status" value="1"/>
</dbReference>
<evidence type="ECO:0000256" key="4">
    <source>
        <dbReference type="ARBA" id="ARBA00022603"/>
    </source>
</evidence>
<feature type="domain" description="Methylated-DNA-[protein]-cysteine S-methyltransferase DNA binding" evidence="10">
    <location>
        <begin position="93"/>
        <end position="173"/>
    </location>
</feature>
<evidence type="ECO:0000313" key="12">
    <source>
        <dbReference type="EMBL" id="GLK51651.1"/>
    </source>
</evidence>
<comment type="miscellaneous">
    <text evidence="9">This enzyme catalyzes only one turnover and therefore is not strictly catalytic. According to one definition, an enzyme is a biocatalyst that acts repeatedly and over many reaction cycles.</text>
</comment>
<dbReference type="InterPro" id="IPR014048">
    <property type="entry name" value="MethylDNA_cys_MeTrfase_DNA-bd"/>
</dbReference>
<dbReference type="Proteomes" id="UP001143486">
    <property type="component" value="Unassembled WGS sequence"/>
</dbReference>
<dbReference type="InterPro" id="IPR036631">
    <property type="entry name" value="MGMT_N_sf"/>
</dbReference>
<dbReference type="PANTHER" id="PTHR10815:SF5">
    <property type="entry name" value="METHYLATED-DNA--PROTEIN-CYSTEINE METHYLTRANSFERASE"/>
    <property type="match status" value="1"/>
</dbReference>
<keyword evidence="5 9" id="KW-0808">Transferase</keyword>
<sequence>MPASDILPDFLIEQIDTPIGLTFVVTDRAGTLRAVDWDDHAERLHRQLERRYGQDLSLSNADTPSTARRALEAYFAGELSALDGISTEGAGTDFQRDVWRALRDIPVGQTISYGELARRIDRPKAVRAVGLANGANPIPIVVPCHRVIGANALLTGFGGGLDRKRWLLAHEGVDAARWGEPRQAALF</sequence>
<dbReference type="HAMAP" id="MF_00772">
    <property type="entry name" value="OGT"/>
    <property type="match status" value="1"/>
</dbReference>
<dbReference type="InterPro" id="IPR023546">
    <property type="entry name" value="MGMT"/>
</dbReference>
<keyword evidence="13" id="KW-1185">Reference proteome</keyword>
<dbReference type="EMBL" id="BSFE01000002">
    <property type="protein sequence ID" value="GLK51651.1"/>
    <property type="molecule type" value="Genomic_DNA"/>
</dbReference>
<gene>
    <name evidence="12" type="primary">ogt</name>
    <name evidence="12" type="ORF">GCM10017621_11590</name>
</gene>
<organism evidence="12 13">
    <name type="scientific">Maricaulis virginensis</name>
    <dbReference type="NCBI Taxonomy" id="144022"/>
    <lineage>
        <taxon>Bacteria</taxon>
        <taxon>Pseudomonadati</taxon>
        <taxon>Pseudomonadota</taxon>
        <taxon>Alphaproteobacteria</taxon>
        <taxon>Maricaulales</taxon>
        <taxon>Maricaulaceae</taxon>
        <taxon>Maricaulis</taxon>
    </lineage>
</organism>
<reference evidence="12" key="2">
    <citation type="submission" date="2023-01" db="EMBL/GenBank/DDBJ databases">
        <authorList>
            <person name="Sun Q."/>
            <person name="Evtushenko L."/>
        </authorList>
    </citation>
    <scope>NUCLEOTIDE SEQUENCE</scope>
    <source>
        <strain evidence="12">VKM B-1513</strain>
    </source>
</reference>
<comment type="catalytic activity">
    <reaction evidence="1 9">
        <text>a 4-O-methyl-thymidine in DNA + L-cysteinyl-[protein] = a thymidine in DNA + S-methyl-L-cysteinyl-[protein]</text>
        <dbReference type="Rhea" id="RHEA:53428"/>
        <dbReference type="Rhea" id="RHEA-COMP:10131"/>
        <dbReference type="Rhea" id="RHEA-COMP:10132"/>
        <dbReference type="Rhea" id="RHEA-COMP:13555"/>
        <dbReference type="Rhea" id="RHEA-COMP:13556"/>
        <dbReference type="ChEBI" id="CHEBI:29950"/>
        <dbReference type="ChEBI" id="CHEBI:82612"/>
        <dbReference type="ChEBI" id="CHEBI:137386"/>
        <dbReference type="ChEBI" id="CHEBI:137387"/>
        <dbReference type="EC" id="2.1.1.63"/>
    </reaction>
</comment>
<feature type="active site" description="Nucleophile; methyl group acceptor" evidence="9">
    <location>
        <position position="144"/>
    </location>
</feature>
<dbReference type="GO" id="GO:0032259">
    <property type="term" value="P:methylation"/>
    <property type="evidence" value="ECO:0007669"/>
    <property type="project" value="UniProtKB-KW"/>
</dbReference>
<evidence type="ECO:0000259" key="10">
    <source>
        <dbReference type="Pfam" id="PF01035"/>
    </source>
</evidence>
<keyword evidence="6 9" id="KW-0227">DNA damage</keyword>
<comment type="function">
    <text evidence="9">Involved in the cellular defense against the biological effects of O6-methylguanine (O6-MeG) and O4-methylthymine (O4-MeT) in DNA. Repairs the methylated nucleobase in DNA by stoichiometrically transferring the methyl group to a cysteine residue in the enzyme. This is a suicide reaction: the enzyme is irreversibly inactivated.</text>
</comment>
<dbReference type="RefSeq" id="WP_271186029.1">
    <property type="nucleotide sequence ID" value="NZ_BSFE01000002.1"/>
</dbReference>
<feature type="domain" description="Methylguanine DNA methyltransferase ribonuclease-like" evidence="11">
    <location>
        <begin position="15"/>
        <end position="85"/>
    </location>
</feature>
<evidence type="ECO:0000256" key="6">
    <source>
        <dbReference type="ARBA" id="ARBA00022763"/>
    </source>
</evidence>
<comment type="catalytic activity">
    <reaction evidence="8 9">
        <text>a 6-O-methyl-2'-deoxyguanosine in DNA + L-cysteinyl-[protein] = S-methyl-L-cysteinyl-[protein] + a 2'-deoxyguanosine in DNA</text>
        <dbReference type="Rhea" id="RHEA:24000"/>
        <dbReference type="Rhea" id="RHEA-COMP:10131"/>
        <dbReference type="Rhea" id="RHEA-COMP:10132"/>
        <dbReference type="Rhea" id="RHEA-COMP:11367"/>
        <dbReference type="Rhea" id="RHEA-COMP:11368"/>
        <dbReference type="ChEBI" id="CHEBI:29950"/>
        <dbReference type="ChEBI" id="CHEBI:82612"/>
        <dbReference type="ChEBI" id="CHEBI:85445"/>
        <dbReference type="ChEBI" id="CHEBI:85448"/>
        <dbReference type="EC" id="2.1.1.63"/>
    </reaction>
</comment>
<name>A0A9W6IMI1_9PROT</name>
<dbReference type="InterPro" id="IPR001497">
    <property type="entry name" value="MethylDNA_cys_MeTrfase_AS"/>
</dbReference>
<evidence type="ECO:0000256" key="7">
    <source>
        <dbReference type="ARBA" id="ARBA00023204"/>
    </source>
</evidence>
<keyword evidence="7 9" id="KW-0234">DNA repair</keyword>
<dbReference type="EC" id="2.1.1.63" evidence="9"/>
<dbReference type="Gene3D" id="1.10.10.10">
    <property type="entry name" value="Winged helix-like DNA-binding domain superfamily/Winged helix DNA-binding domain"/>
    <property type="match status" value="1"/>
</dbReference>
<dbReference type="Pfam" id="PF02870">
    <property type="entry name" value="Methyltransf_1N"/>
    <property type="match status" value="1"/>
</dbReference>
<evidence type="ECO:0000313" key="13">
    <source>
        <dbReference type="Proteomes" id="UP001143486"/>
    </source>
</evidence>
<comment type="similarity">
    <text evidence="2 9">Belongs to the MGMT family.</text>
</comment>
<evidence type="ECO:0000256" key="2">
    <source>
        <dbReference type="ARBA" id="ARBA00008711"/>
    </source>
</evidence>
<dbReference type="PROSITE" id="PS00374">
    <property type="entry name" value="MGMT"/>
    <property type="match status" value="1"/>
</dbReference>
<comment type="caution">
    <text evidence="12">The sequence shown here is derived from an EMBL/GenBank/DDBJ whole genome shotgun (WGS) entry which is preliminary data.</text>
</comment>
<evidence type="ECO:0000256" key="1">
    <source>
        <dbReference type="ARBA" id="ARBA00001286"/>
    </source>
</evidence>
<accession>A0A9W6IMI1</accession>
<evidence type="ECO:0000256" key="9">
    <source>
        <dbReference type="HAMAP-Rule" id="MF_00772"/>
    </source>
</evidence>
<evidence type="ECO:0000256" key="3">
    <source>
        <dbReference type="ARBA" id="ARBA00022490"/>
    </source>
</evidence>
<dbReference type="AlphaFoldDB" id="A0A9W6IMI1"/>